<dbReference type="InterPro" id="IPR009081">
    <property type="entry name" value="PP-bd_ACP"/>
</dbReference>
<dbReference type="Gene3D" id="1.10.1240.100">
    <property type="match status" value="1"/>
</dbReference>
<dbReference type="RefSeq" id="WP_132819087.1">
    <property type="nucleotide sequence ID" value="NZ_SMKI01000180.1"/>
</dbReference>
<dbReference type="GO" id="GO:0004312">
    <property type="term" value="F:fatty acid synthase activity"/>
    <property type="evidence" value="ECO:0007669"/>
    <property type="project" value="TreeGrafter"/>
</dbReference>
<sequence length="1192" mass="129222">PPSRAPDAEPAAPPGRPTAASAPVAASASAALPARPPREPADGEEIAVIGMSGRYPMAADNDAFWANLLAGRDCVTEVPADRWDHSRYLGDDEETPGTTYARWGGFIDDVDRFDARFFNISPHDAELMDPQQRIFLEASWAALEDAGYTPDRIRRTAAGRARKDAGVFVGVTYGEYQAYVDVPIAGYWAVANRVSYQLGFNGPSMAVDTACSSSLTALHLACESLRRGESAYAVAGGVNVTIHPGKYLLLGSGRWASTDGRCRTFGAGGDGYVPGEGVVSLLLKPLADARRDGDRVYGVIRATAVNQDGRTNGFTVPNPNAQAELVHEALVTAGIDARSVGYVEAHGTGTALGDPIEVSALTRAFRRFTGDRGYCAIGSAKSGIGHLEAAAGAAGVAKVLLQLTHRTIAPSLHADPPNPAIDFADSPFAVAREARPWPAGPDGAPRLAAVSSFGAGGSNAHLILAEAADADGPSAGLPAGPWLIRISARRPERLAEQVAALRAFLVSERGADTPLRDVAWTLAVGRESFEHRLALVAGSHEEAVAALDAFAAGRPHERSHTGEVPAHQSRGGETAPDRDYLRALLDQGRLTRLAELWTQGWVVDWEALHDTRSGSVVSLPTYPFARDRYWIDPATFGRATDPTAPTVPTAVPAGPARTTARAVAPAPEPAPVPAPEDDPRADLVHRVRLIFSDMTRQPVEELHEDSDFLDFGFDSVVVVRMLNRLMKSYGVRIPAASIEECHTIGSFADYVVAGGYVTGGDEGGQDEDARAVARILAAPALRPEKITRPEPFPIESVFVTGVTGVLGGRLLHDLLTETSARVTCLIRGEDEERARERVRYFLGVYDEEGLLAEECERRVSVVLGDVGEERMGLSTEAWERLAADVDVTLHAAARTTLVSFYDALAPVNVDGTRRVIDFALATRHRYLVYISSFSALGDWQLGANRPFTEDDLELGQGYDHLPYQETKYHAEKLIRAASEQGLMWNVFRPGNIMGAADTGRYPFREVTVKGVYYDLFKTAVETGWYMEAPTHWDVSPVDYVSAAILHLALRRPAYRETYHLTNPDIRSLSDVYRMVGDYGYDIRPLSVLEFHRHAADKLFRAPGTDTPYESQMVEMVQYGVEIWGPEHYELSTYADSAYTRGILRAAGVDCPPIDELVRRYLEHCVKIGYLPAPTRPERAASEVAEPSLGEDR</sequence>
<evidence type="ECO:0000313" key="13">
    <source>
        <dbReference type="Proteomes" id="UP000295345"/>
    </source>
</evidence>
<proteinExistence type="predicted"/>
<evidence type="ECO:0000256" key="2">
    <source>
        <dbReference type="ARBA" id="ARBA00004792"/>
    </source>
</evidence>
<dbReference type="NCBIfam" id="TIGR01746">
    <property type="entry name" value="Thioester-redct"/>
    <property type="match status" value="1"/>
</dbReference>
<name>A0A4R4T9D1_9ACTN</name>
<keyword evidence="3" id="KW-0596">Phosphopantetheine</keyword>
<feature type="region of interest" description="Disordered" evidence="9">
    <location>
        <begin position="641"/>
        <end position="679"/>
    </location>
</feature>
<dbReference type="PROSITE" id="PS50075">
    <property type="entry name" value="CARRIER"/>
    <property type="match status" value="1"/>
</dbReference>
<keyword evidence="13" id="KW-1185">Reference proteome</keyword>
<dbReference type="Gene3D" id="3.40.47.10">
    <property type="match status" value="1"/>
</dbReference>
<dbReference type="GO" id="GO:0005886">
    <property type="term" value="C:plasma membrane"/>
    <property type="evidence" value="ECO:0007669"/>
    <property type="project" value="TreeGrafter"/>
</dbReference>
<dbReference type="GO" id="GO:0033068">
    <property type="term" value="P:macrolide biosynthetic process"/>
    <property type="evidence" value="ECO:0007669"/>
    <property type="project" value="UniProtKB-ARBA"/>
</dbReference>
<protein>
    <submittedName>
        <fullName evidence="12">NAD-dependent epimerase/dehydratase family protein</fullName>
    </submittedName>
</protein>
<dbReference type="Proteomes" id="UP000295345">
    <property type="component" value="Unassembled WGS sequence"/>
</dbReference>
<evidence type="ECO:0000259" key="10">
    <source>
        <dbReference type="PROSITE" id="PS50075"/>
    </source>
</evidence>
<feature type="region of interest" description="Disordered" evidence="9">
    <location>
        <begin position="1"/>
        <end position="41"/>
    </location>
</feature>
<dbReference type="Pfam" id="PF00550">
    <property type="entry name" value="PP-binding"/>
    <property type="match status" value="1"/>
</dbReference>
<dbReference type="InterPro" id="IPR006162">
    <property type="entry name" value="Ppantetheine_attach_site"/>
</dbReference>
<dbReference type="InterPro" id="IPR016039">
    <property type="entry name" value="Thiolase-like"/>
</dbReference>
<dbReference type="OrthoDB" id="9778690at2"/>
<dbReference type="InterPro" id="IPR013120">
    <property type="entry name" value="FAR_NAD-bd"/>
</dbReference>
<dbReference type="Pfam" id="PF02801">
    <property type="entry name" value="Ketoacyl-synt_C"/>
    <property type="match status" value="1"/>
</dbReference>
<feature type="domain" description="Ketosynthase family 3 (KS3)" evidence="11">
    <location>
        <begin position="43"/>
        <end position="466"/>
    </location>
</feature>
<dbReference type="GO" id="GO:0005737">
    <property type="term" value="C:cytoplasm"/>
    <property type="evidence" value="ECO:0007669"/>
    <property type="project" value="UniProtKB-SubCell"/>
</dbReference>
<evidence type="ECO:0000259" key="11">
    <source>
        <dbReference type="PROSITE" id="PS52004"/>
    </source>
</evidence>
<dbReference type="GO" id="GO:0006633">
    <property type="term" value="P:fatty acid biosynthetic process"/>
    <property type="evidence" value="ECO:0007669"/>
    <property type="project" value="InterPro"/>
</dbReference>
<evidence type="ECO:0000256" key="1">
    <source>
        <dbReference type="ARBA" id="ARBA00004496"/>
    </source>
</evidence>
<dbReference type="PROSITE" id="PS00012">
    <property type="entry name" value="PHOSPHOPANTETHEINE"/>
    <property type="match status" value="1"/>
</dbReference>
<dbReference type="SUPFAM" id="SSF53901">
    <property type="entry name" value="Thiolase-like"/>
    <property type="match status" value="1"/>
</dbReference>
<evidence type="ECO:0000256" key="9">
    <source>
        <dbReference type="SAM" id="MobiDB-lite"/>
    </source>
</evidence>
<dbReference type="GO" id="GO:0071770">
    <property type="term" value="P:DIM/DIP cell wall layer assembly"/>
    <property type="evidence" value="ECO:0007669"/>
    <property type="project" value="TreeGrafter"/>
</dbReference>
<dbReference type="FunFam" id="3.40.47.10:FF:000019">
    <property type="entry name" value="Polyketide synthase type I"/>
    <property type="match status" value="1"/>
</dbReference>
<dbReference type="GO" id="GO:0031177">
    <property type="term" value="F:phosphopantetheine binding"/>
    <property type="evidence" value="ECO:0007669"/>
    <property type="project" value="InterPro"/>
</dbReference>
<evidence type="ECO:0000313" key="12">
    <source>
        <dbReference type="EMBL" id="TDC73831.1"/>
    </source>
</evidence>
<dbReference type="SMART" id="SM00823">
    <property type="entry name" value="PKS_PP"/>
    <property type="match status" value="1"/>
</dbReference>
<keyword evidence="4" id="KW-0963">Cytoplasm</keyword>
<dbReference type="InterPro" id="IPR036736">
    <property type="entry name" value="ACP-like_sf"/>
</dbReference>
<dbReference type="PANTHER" id="PTHR43775">
    <property type="entry name" value="FATTY ACID SYNTHASE"/>
    <property type="match status" value="1"/>
</dbReference>
<dbReference type="InterPro" id="IPR036291">
    <property type="entry name" value="NAD(P)-bd_dom_sf"/>
</dbReference>
<keyword evidence="8" id="KW-0012">Acyltransferase</keyword>
<feature type="compositionally biased region" description="Low complexity" evidence="9">
    <location>
        <begin position="641"/>
        <end position="665"/>
    </location>
</feature>
<dbReference type="Pfam" id="PF07993">
    <property type="entry name" value="NAD_binding_4"/>
    <property type="match status" value="1"/>
</dbReference>
<evidence type="ECO:0000256" key="4">
    <source>
        <dbReference type="ARBA" id="ARBA00022490"/>
    </source>
</evidence>
<dbReference type="Pfam" id="PF00109">
    <property type="entry name" value="ketoacyl-synt"/>
    <property type="match status" value="1"/>
</dbReference>
<feature type="compositionally biased region" description="Low complexity" evidence="9">
    <location>
        <begin position="17"/>
        <end position="33"/>
    </location>
</feature>
<dbReference type="InterPro" id="IPR018201">
    <property type="entry name" value="Ketoacyl_synth_AS"/>
</dbReference>
<dbReference type="EMBL" id="SMKI01000180">
    <property type="protein sequence ID" value="TDC73831.1"/>
    <property type="molecule type" value="Genomic_DNA"/>
</dbReference>
<reference evidence="12 13" key="1">
    <citation type="submission" date="2019-03" db="EMBL/GenBank/DDBJ databases">
        <title>Draft genome sequences of novel Actinobacteria.</title>
        <authorList>
            <person name="Sahin N."/>
            <person name="Ay H."/>
            <person name="Saygin H."/>
        </authorList>
    </citation>
    <scope>NUCLEOTIDE SEQUENCE [LARGE SCALE GENOMIC DNA]</scope>
    <source>
        <strain evidence="12 13">DSM 41900</strain>
    </source>
</reference>
<dbReference type="InterPro" id="IPR014030">
    <property type="entry name" value="Ketoacyl_synth_N"/>
</dbReference>
<dbReference type="Gene3D" id="3.40.50.720">
    <property type="entry name" value="NAD(P)-binding Rossmann-like Domain"/>
    <property type="match status" value="1"/>
</dbReference>
<feature type="region of interest" description="Disordered" evidence="9">
    <location>
        <begin position="556"/>
        <end position="575"/>
    </location>
</feature>
<organism evidence="12 13">
    <name type="scientific">Streptomyces hainanensis</name>
    <dbReference type="NCBI Taxonomy" id="402648"/>
    <lineage>
        <taxon>Bacteria</taxon>
        <taxon>Bacillati</taxon>
        <taxon>Actinomycetota</taxon>
        <taxon>Actinomycetes</taxon>
        <taxon>Kitasatosporales</taxon>
        <taxon>Streptomycetaceae</taxon>
        <taxon>Streptomyces</taxon>
    </lineage>
</organism>
<accession>A0A4R4T9D1</accession>
<keyword evidence="6" id="KW-0808">Transferase</keyword>
<gene>
    <name evidence="12" type="ORF">E1283_17965</name>
</gene>
<comment type="caution">
    <text evidence="12">The sequence shown here is derived from an EMBL/GenBank/DDBJ whole genome shotgun (WGS) entry which is preliminary data.</text>
</comment>
<comment type="subcellular location">
    <subcellularLocation>
        <location evidence="1">Cytoplasm</location>
    </subcellularLocation>
</comment>
<dbReference type="CDD" id="cd00833">
    <property type="entry name" value="PKS"/>
    <property type="match status" value="1"/>
</dbReference>
<feature type="non-terminal residue" evidence="12">
    <location>
        <position position="1"/>
    </location>
</feature>
<dbReference type="InterPro" id="IPR050091">
    <property type="entry name" value="PKS_NRPS_Biosynth_Enz"/>
</dbReference>
<evidence type="ECO:0000256" key="6">
    <source>
        <dbReference type="ARBA" id="ARBA00022679"/>
    </source>
</evidence>
<dbReference type="InterPro" id="IPR020806">
    <property type="entry name" value="PKS_PP-bd"/>
</dbReference>
<evidence type="ECO:0000256" key="7">
    <source>
        <dbReference type="ARBA" id="ARBA00022737"/>
    </source>
</evidence>
<evidence type="ECO:0000256" key="5">
    <source>
        <dbReference type="ARBA" id="ARBA00022553"/>
    </source>
</evidence>
<dbReference type="InterPro" id="IPR010080">
    <property type="entry name" value="Thioester_reductase-like_dom"/>
</dbReference>
<dbReference type="Gene3D" id="1.10.1200.10">
    <property type="entry name" value="ACP-like"/>
    <property type="match status" value="1"/>
</dbReference>
<dbReference type="GO" id="GO:0004315">
    <property type="term" value="F:3-oxoacyl-[acyl-carrier-protein] synthase activity"/>
    <property type="evidence" value="ECO:0007669"/>
    <property type="project" value="InterPro"/>
</dbReference>
<feature type="domain" description="Carrier" evidence="10">
    <location>
        <begin position="678"/>
        <end position="755"/>
    </location>
</feature>
<evidence type="ECO:0000256" key="8">
    <source>
        <dbReference type="ARBA" id="ARBA00023315"/>
    </source>
</evidence>
<dbReference type="PROSITE" id="PS00606">
    <property type="entry name" value="KS3_1"/>
    <property type="match status" value="1"/>
</dbReference>
<keyword evidence="5" id="KW-0597">Phosphoprotein</keyword>
<comment type="pathway">
    <text evidence="2">Antibiotic biosynthesis.</text>
</comment>
<dbReference type="InterPro" id="IPR014031">
    <property type="entry name" value="Ketoacyl_synth_C"/>
</dbReference>
<keyword evidence="7" id="KW-0677">Repeat</keyword>
<dbReference type="AlphaFoldDB" id="A0A4R4T9D1"/>
<dbReference type="InterPro" id="IPR020841">
    <property type="entry name" value="PKS_Beta-ketoAc_synthase_dom"/>
</dbReference>
<dbReference type="SUPFAM" id="SSF51735">
    <property type="entry name" value="NAD(P)-binding Rossmann-fold domains"/>
    <property type="match status" value="1"/>
</dbReference>
<evidence type="ECO:0000256" key="3">
    <source>
        <dbReference type="ARBA" id="ARBA00022450"/>
    </source>
</evidence>
<dbReference type="Pfam" id="PF22336">
    <property type="entry name" value="RhiE-like_linker"/>
    <property type="match status" value="1"/>
</dbReference>
<dbReference type="PANTHER" id="PTHR43775:SF37">
    <property type="entry name" value="SI:DKEY-61P9.11"/>
    <property type="match status" value="1"/>
</dbReference>
<dbReference type="PROSITE" id="PS52004">
    <property type="entry name" value="KS3_2"/>
    <property type="match status" value="1"/>
</dbReference>
<dbReference type="SUPFAM" id="SSF47336">
    <property type="entry name" value="ACP-like"/>
    <property type="match status" value="1"/>
</dbReference>
<dbReference type="InterPro" id="IPR054514">
    <property type="entry name" value="RhiE-like_linker"/>
</dbReference>
<dbReference type="SMART" id="SM00825">
    <property type="entry name" value="PKS_KS"/>
    <property type="match status" value="1"/>
</dbReference>